<proteinExistence type="predicted"/>
<evidence type="ECO:0000256" key="1">
    <source>
        <dbReference type="SAM" id="Phobius"/>
    </source>
</evidence>
<name>A0ABN0B9Q7_9HELI</name>
<dbReference type="EMBL" id="DS990391">
    <property type="protein sequence ID" value="EFR46334.1"/>
    <property type="molecule type" value="Genomic_DNA"/>
</dbReference>
<keyword evidence="1" id="KW-0812">Transmembrane</keyword>
<sequence>MYFLKKKIHTTYSKRDKKSRHKSLEKSLILHLIVPFVWLSLLSLPP</sequence>
<evidence type="ECO:0000313" key="3">
    <source>
        <dbReference type="Proteomes" id="UP000005755"/>
    </source>
</evidence>
<feature type="transmembrane region" description="Helical" evidence="1">
    <location>
        <begin position="27"/>
        <end position="44"/>
    </location>
</feature>
<keyword evidence="3" id="KW-1185">Reference proteome</keyword>
<keyword evidence="1" id="KW-0472">Membrane</keyword>
<gene>
    <name evidence="2" type="ORF">HCCG_00881</name>
</gene>
<evidence type="ECO:0000313" key="2">
    <source>
        <dbReference type="EMBL" id="EFR46334.1"/>
    </source>
</evidence>
<accession>A0ABN0B9Q7</accession>
<protein>
    <submittedName>
        <fullName evidence="2">Uncharacterized protein</fullName>
    </submittedName>
</protein>
<keyword evidence="1" id="KW-1133">Transmembrane helix</keyword>
<dbReference type="Proteomes" id="UP000005755">
    <property type="component" value="Unassembled WGS sequence"/>
</dbReference>
<reference evidence="3" key="1">
    <citation type="journal article" date="2014" name="Genome Announc.">
        <title>Draft genome sequences of six enterohepatic helicobacter species isolated from humans and one from rhesus macaques.</title>
        <authorList>
            <person name="Shen Z."/>
            <person name="Sheh A."/>
            <person name="Young S.K."/>
            <person name="Abouelliel A."/>
            <person name="Ward D.V."/>
            <person name="Earl A.M."/>
            <person name="Fox J.G."/>
        </authorList>
    </citation>
    <scope>NUCLEOTIDE SEQUENCE [LARGE SCALE GENOMIC DNA]</scope>
    <source>
        <strain evidence="3">CCUG 18818</strain>
    </source>
</reference>
<organism evidence="2 3">
    <name type="scientific">Helicobacter cinaedi CCUG 18818 = ATCC BAA-847</name>
    <dbReference type="NCBI Taxonomy" id="537971"/>
    <lineage>
        <taxon>Bacteria</taxon>
        <taxon>Pseudomonadati</taxon>
        <taxon>Campylobacterota</taxon>
        <taxon>Epsilonproteobacteria</taxon>
        <taxon>Campylobacterales</taxon>
        <taxon>Helicobacteraceae</taxon>
        <taxon>Helicobacter</taxon>
    </lineage>
</organism>